<evidence type="ECO:0000313" key="4">
    <source>
        <dbReference type="Proteomes" id="UP000606786"/>
    </source>
</evidence>
<keyword evidence="4" id="KW-1185">Reference proteome</keyword>
<sequence>MCQKMSNVLFIVLSLFLIINIVASVGDDAFTIYIDGGKELSNIRADLNKVIDTDNNLSTKLNEIESTLAKITALMEGLTNDMKAINDEQKAASNKCGVTVKSGSARKYKL</sequence>
<evidence type="ECO:0000313" key="3">
    <source>
        <dbReference type="EMBL" id="CAD6997986.1"/>
    </source>
</evidence>
<dbReference type="Proteomes" id="UP000606786">
    <property type="component" value="Unassembled WGS sequence"/>
</dbReference>
<reference evidence="3" key="1">
    <citation type="submission" date="2020-11" db="EMBL/GenBank/DDBJ databases">
        <authorList>
            <person name="Whitehead M."/>
        </authorList>
    </citation>
    <scope>NUCLEOTIDE SEQUENCE</scope>
    <source>
        <strain evidence="3">EGII</strain>
    </source>
</reference>
<protein>
    <submittedName>
        <fullName evidence="3">(Mediterranean fruit fly) hypothetical protein</fullName>
    </submittedName>
</protein>
<accession>A0A811UJ71</accession>
<comment type="caution">
    <text evidence="3">The sequence shown here is derived from an EMBL/GenBank/DDBJ whole genome shotgun (WGS) entry which is preliminary data.</text>
</comment>
<feature type="signal peptide" evidence="2">
    <location>
        <begin position="1"/>
        <end position="24"/>
    </location>
</feature>
<keyword evidence="1" id="KW-0175">Coiled coil</keyword>
<organism evidence="3 4">
    <name type="scientific">Ceratitis capitata</name>
    <name type="common">Mediterranean fruit fly</name>
    <name type="synonym">Tephritis capitata</name>
    <dbReference type="NCBI Taxonomy" id="7213"/>
    <lineage>
        <taxon>Eukaryota</taxon>
        <taxon>Metazoa</taxon>
        <taxon>Ecdysozoa</taxon>
        <taxon>Arthropoda</taxon>
        <taxon>Hexapoda</taxon>
        <taxon>Insecta</taxon>
        <taxon>Pterygota</taxon>
        <taxon>Neoptera</taxon>
        <taxon>Endopterygota</taxon>
        <taxon>Diptera</taxon>
        <taxon>Brachycera</taxon>
        <taxon>Muscomorpha</taxon>
        <taxon>Tephritoidea</taxon>
        <taxon>Tephritidae</taxon>
        <taxon>Ceratitis</taxon>
        <taxon>Ceratitis</taxon>
    </lineage>
</organism>
<keyword evidence="2" id="KW-0732">Signal</keyword>
<evidence type="ECO:0000256" key="1">
    <source>
        <dbReference type="SAM" id="Coils"/>
    </source>
</evidence>
<dbReference type="OrthoDB" id="7967849at2759"/>
<dbReference type="AlphaFoldDB" id="A0A811UJ71"/>
<dbReference type="EMBL" id="CAJHJT010000012">
    <property type="protein sequence ID" value="CAD6997986.1"/>
    <property type="molecule type" value="Genomic_DNA"/>
</dbReference>
<gene>
    <name evidence="3" type="ORF">CCAP1982_LOCUS6602</name>
</gene>
<feature type="chain" id="PRO_5032630918" evidence="2">
    <location>
        <begin position="25"/>
        <end position="110"/>
    </location>
</feature>
<proteinExistence type="predicted"/>
<name>A0A811UJ71_CERCA</name>
<evidence type="ECO:0000256" key="2">
    <source>
        <dbReference type="SAM" id="SignalP"/>
    </source>
</evidence>
<feature type="coiled-coil region" evidence="1">
    <location>
        <begin position="61"/>
        <end position="95"/>
    </location>
</feature>